<dbReference type="Proteomes" id="UP000887565">
    <property type="component" value="Unplaced"/>
</dbReference>
<protein>
    <submittedName>
        <fullName evidence="2">Uncharacterized protein</fullName>
    </submittedName>
</protein>
<keyword evidence="1" id="KW-1185">Reference proteome</keyword>
<evidence type="ECO:0000313" key="1">
    <source>
        <dbReference type="Proteomes" id="UP000887565"/>
    </source>
</evidence>
<name>A0A915J1F5_ROMCU</name>
<organism evidence="1 2">
    <name type="scientific">Romanomermis culicivorax</name>
    <name type="common">Nematode worm</name>
    <dbReference type="NCBI Taxonomy" id="13658"/>
    <lineage>
        <taxon>Eukaryota</taxon>
        <taxon>Metazoa</taxon>
        <taxon>Ecdysozoa</taxon>
        <taxon>Nematoda</taxon>
        <taxon>Enoplea</taxon>
        <taxon>Dorylaimia</taxon>
        <taxon>Mermithida</taxon>
        <taxon>Mermithoidea</taxon>
        <taxon>Mermithidae</taxon>
        <taxon>Romanomermis</taxon>
    </lineage>
</organism>
<evidence type="ECO:0000313" key="2">
    <source>
        <dbReference type="WBParaSite" id="nRc.2.0.1.t19527-RA"/>
    </source>
</evidence>
<proteinExistence type="predicted"/>
<accession>A0A915J1F5</accession>
<sequence length="94" mass="10035">KAIATFRLSLIKALLKTLTNDGLPTTSVKESGTFLGINQAVAVGKGDASMMLMSLLMAHNISKGIGDLGQRISRRGHWLLLGNYCQRLGSCPCC</sequence>
<reference evidence="2" key="1">
    <citation type="submission" date="2022-11" db="UniProtKB">
        <authorList>
            <consortium name="WormBaseParasite"/>
        </authorList>
    </citation>
    <scope>IDENTIFICATION</scope>
</reference>
<dbReference type="WBParaSite" id="nRc.2.0.1.t19527-RA">
    <property type="protein sequence ID" value="nRc.2.0.1.t19527-RA"/>
    <property type="gene ID" value="nRc.2.0.1.g19527"/>
</dbReference>
<dbReference type="AlphaFoldDB" id="A0A915J1F5"/>